<evidence type="ECO:0000313" key="1">
    <source>
        <dbReference type="EMBL" id="WCG22247.1"/>
    </source>
</evidence>
<dbReference type="Pfam" id="PF04245">
    <property type="entry name" value="NA37"/>
    <property type="match status" value="1"/>
</dbReference>
<name>A0AAE9XDN5_9ENTE</name>
<evidence type="ECO:0000313" key="2">
    <source>
        <dbReference type="Proteomes" id="UP001179600"/>
    </source>
</evidence>
<dbReference type="InterPro" id="IPR007358">
    <property type="entry name" value="Nucleoid_associated_NdpA"/>
</dbReference>
<dbReference type="GO" id="GO:0009295">
    <property type="term" value="C:nucleoid"/>
    <property type="evidence" value="ECO:0007669"/>
    <property type="project" value="InterPro"/>
</dbReference>
<sequence>MKVTQAILHVIDLESPQLILSEKPMDLSELTVRDYSESLLKKFFENDYQTGKLEETTTDLPFSSLSDNFIEGSHAIAQGFYDCLVKGEDVPSGDLLIFEAMNDEEDHLVGAFKLNFKKVHTHYIDYVENEMVNNIILNRAVLPSSTSKVDEGIVMNLTNQTLSMVGKSYKFDGKKTAYMSQILFQIEPTPSMADNIKIVKKAVKDVSTRYNEELHESFANVQQAIYESIEEEGKIDNQRIAEHVFKDNFSAKEEYLEQVTRTAFTEDIPVNVPKYEKKYRMQKFKLANGIELAIPMDVYQNKEFVEFINNPDGTISVMIKNIDEIKNKFS</sequence>
<proteinExistence type="predicted"/>
<reference evidence="1" key="1">
    <citation type="submission" date="2023-01" db="EMBL/GenBank/DDBJ databases">
        <title>Oxazolidinone resistance genes in florfenicol resistant enterococci from beef cattle and veal calves at slaughter.</title>
        <authorList>
            <person name="Biggel M."/>
        </authorList>
    </citation>
    <scope>NUCLEOTIDE SEQUENCE</scope>
    <source>
        <strain evidence="1">K204-1</strain>
    </source>
</reference>
<organism evidence="1 2">
    <name type="scientific">Vagococcus lutrae</name>
    <dbReference type="NCBI Taxonomy" id="81947"/>
    <lineage>
        <taxon>Bacteria</taxon>
        <taxon>Bacillati</taxon>
        <taxon>Bacillota</taxon>
        <taxon>Bacilli</taxon>
        <taxon>Lactobacillales</taxon>
        <taxon>Enterococcaceae</taxon>
        <taxon>Vagococcus</taxon>
    </lineage>
</organism>
<dbReference type="AlphaFoldDB" id="A0AAE9XDN5"/>
<dbReference type="EMBL" id="CP116507">
    <property type="protein sequence ID" value="WCG22247.1"/>
    <property type="molecule type" value="Genomic_DNA"/>
</dbReference>
<dbReference type="RefSeq" id="WP_202585316.1">
    <property type="nucleotide sequence ID" value="NZ_BKBT01000012.1"/>
</dbReference>
<dbReference type="Proteomes" id="UP001179600">
    <property type="component" value="Chromosome"/>
</dbReference>
<gene>
    <name evidence="1" type="ORF">PML95_07545</name>
</gene>
<protein>
    <submittedName>
        <fullName evidence="1">Nucleoid-associated protein</fullName>
    </submittedName>
</protein>
<accession>A0AAE9XDN5</accession>